<accession>A0ABM8RMX8</accession>
<evidence type="ECO:0008006" key="4">
    <source>
        <dbReference type="Google" id="ProtNLM"/>
    </source>
</evidence>
<dbReference type="SUPFAM" id="SSF56935">
    <property type="entry name" value="Porins"/>
    <property type="match status" value="1"/>
</dbReference>
<feature type="signal peptide" evidence="1">
    <location>
        <begin position="1"/>
        <end position="26"/>
    </location>
</feature>
<dbReference type="EMBL" id="CAJNBJ010000016">
    <property type="protein sequence ID" value="CAE6761867.1"/>
    <property type="molecule type" value="Genomic_DNA"/>
</dbReference>
<gene>
    <name evidence="2" type="ORF">NSPZN2_30684</name>
</gene>
<evidence type="ECO:0000313" key="3">
    <source>
        <dbReference type="Proteomes" id="UP000675880"/>
    </source>
</evidence>
<protein>
    <recommendedName>
        <fullName evidence="4">DUF481 domain-containing protein</fullName>
    </recommendedName>
</protein>
<keyword evidence="1" id="KW-0732">Signal</keyword>
<keyword evidence="3" id="KW-1185">Reference proteome</keyword>
<sequence>MRPGRHSLLHLLLRTLCSLGGGSLLAAWDGPAQAEWSAVAEQKTSYTTDAFQFSSARRLRLTEDPSQPTVVSAEKPEDVIWEPALEVIHSTPTAQGKNELSVKAQGAVYTNNPIFNHADYRIQDRFSLDRATSVLMRYRYVPNLFLGPNFERRTGTRSIQEERVSSHHWRAELERHLTESLTGTFIGRFGLRRYNESFAERNTKFWTIGPRFDYQATDWLSLMLTYLYERGLADGHEQTQFADDVSYYLHMVSAGAEFRFNRAWDLGLTYVHRRKTFTSGITGDTHVDRFDATHQGIAELRYHLSTAATAMLSFQYGKRTSTNVLRDFQDTIVSIGGQYRF</sequence>
<evidence type="ECO:0000256" key="1">
    <source>
        <dbReference type="SAM" id="SignalP"/>
    </source>
</evidence>
<reference evidence="2 3" key="1">
    <citation type="submission" date="2021-02" db="EMBL/GenBank/DDBJ databases">
        <authorList>
            <person name="Han P."/>
        </authorList>
    </citation>
    <scope>NUCLEOTIDE SEQUENCE [LARGE SCALE GENOMIC DNA]</scope>
    <source>
        <strain evidence="2">Candidatus Nitrospira sp. ZN2</strain>
    </source>
</reference>
<dbReference type="InterPro" id="IPR023614">
    <property type="entry name" value="Porin_dom_sf"/>
</dbReference>
<dbReference type="Proteomes" id="UP000675880">
    <property type="component" value="Unassembled WGS sequence"/>
</dbReference>
<proteinExistence type="predicted"/>
<name>A0ABM8RMX8_9BACT</name>
<feature type="chain" id="PRO_5046175687" description="DUF481 domain-containing protein" evidence="1">
    <location>
        <begin position="27"/>
        <end position="341"/>
    </location>
</feature>
<evidence type="ECO:0000313" key="2">
    <source>
        <dbReference type="EMBL" id="CAE6761867.1"/>
    </source>
</evidence>
<comment type="caution">
    <text evidence="2">The sequence shown here is derived from an EMBL/GenBank/DDBJ whole genome shotgun (WGS) entry which is preliminary data.</text>
</comment>
<organism evidence="2 3">
    <name type="scientific">Nitrospira defluvii</name>
    <dbReference type="NCBI Taxonomy" id="330214"/>
    <lineage>
        <taxon>Bacteria</taxon>
        <taxon>Pseudomonadati</taxon>
        <taxon>Nitrospirota</taxon>
        <taxon>Nitrospiria</taxon>
        <taxon>Nitrospirales</taxon>
        <taxon>Nitrospiraceae</taxon>
        <taxon>Nitrospira</taxon>
    </lineage>
</organism>
<dbReference type="Gene3D" id="2.40.160.10">
    <property type="entry name" value="Porin"/>
    <property type="match status" value="1"/>
</dbReference>